<protein>
    <recommendedName>
        <fullName evidence="3">Beta-lactamase</fullName>
    </recommendedName>
</protein>
<accession>A0A0T5NXL2</accession>
<dbReference type="InterPro" id="IPR011990">
    <property type="entry name" value="TPR-like_helical_dom_sf"/>
</dbReference>
<organism evidence="1 2">
    <name type="scientific">Roseovarius atlanticus</name>
    <dbReference type="NCBI Taxonomy" id="1641875"/>
    <lineage>
        <taxon>Bacteria</taxon>
        <taxon>Pseudomonadati</taxon>
        <taxon>Pseudomonadota</taxon>
        <taxon>Alphaproteobacteria</taxon>
        <taxon>Rhodobacterales</taxon>
        <taxon>Roseobacteraceae</taxon>
        <taxon>Roseovarius</taxon>
    </lineage>
</organism>
<dbReference type="EMBL" id="LAXJ01000004">
    <property type="protein sequence ID" value="KRS13625.1"/>
    <property type="molecule type" value="Genomic_DNA"/>
</dbReference>
<reference evidence="1 2" key="1">
    <citation type="submission" date="2015-04" db="EMBL/GenBank/DDBJ databases">
        <title>The draft genome sequence of Roseovarius sp.R12b.</title>
        <authorList>
            <person name="Li G."/>
            <person name="Lai Q."/>
            <person name="Shao Z."/>
            <person name="Yan P."/>
        </authorList>
    </citation>
    <scope>NUCLEOTIDE SEQUENCE [LARGE SCALE GENOMIC DNA]</scope>
    <source>
        <strain evidence="1 2">R12B</strain>
    </source>
</reference>
<evidence type="ECO:0000313" key="2">
    <source>
        <dbReference type="Proteomes" id="UP000051295"/>
    </source>
</evidence>
<dbReference type="STRING" id="1641875.XM53_06090"/>
<dbReference type="OrthoDB" id="7744347at2"/>
<comment type="caution">
    <text evidence="1">The sequence shown here is derived from an EMBL/GenBank/DDBJ whole genome shotgun (WGS) entry which is preliminary data.</text>
</comment>
<dbReference type="Proteomes" id="UP000051295">
    <property type="component" value="Unassembled WGS sequence"/>
</dbReference>
<evidence type="ECO:0000313" key="1">
    <source>
        <dbReference type="EMBL" id="KRS13625.1"/>
    </source>
</evidence>
<gene>
    <name evidence="1" type="ORF">XM53_06090</name>
</gene>
<dbReference type="SUPFAM" id="SSF81901">
    <property type="entry name" value="HCP-like"/>
    <property type="match status" value="1"/>
</dbReference>
<dbReference type="AlphaFoldDB" id="A0A0T5NXL2"/>
<name>A0A0T5NXL2_9RHOB</name>
<sequence>MFLALRPAIAQDVSAWIAATPERYRHALRAGQDDPAFSAFRKMCPADVFRDMGREPGGSRDCTDRAGWCMALCRAGQARACFGLARAVEIELHVQGQATVKFPFFMAACAAGDANACVNAGATAARGSWIAGTQPAIAQARECQLRTYQTACTAQAPWGCYMLGAERAQGGETAKAQDAWQRACDIDPDGSACNAARSQLD</sequence>
<dbReference type="Gene3D" id="1.25.40.10">
    <property type="entry name" value="Tetratricopeptide repeat domain"/>
    <property type="match status" value="1"/>
</dbReference>
<proteinExistence type="predicted"/>
<dbReference type="RefSeq" id="WP_057791365.1">
    <property type="nucleotide sequence ID" value="NZ_LAXJ01000004.1"/>
</dbReference>
<dbReference type="PATRIC" id="fig|1641875.4.peg.3525"/>
<keyword evidence="2" id="KW-1185">Reference proteome</keyword>
<evidence type="ECO:0008006" key="3">
    <source>
        <dbReference type="Google" id="ProtNLM"/>
    </source>
</evidence>